<gene>
    <name evidence="4" type="ORF">COU15_02785</name>
</gene>
<evidence type="ECO:0000313" key="5">
    <source>
        <dbReference type="Proteomes" id="UP000229315"/>
    </source>
</evidence>
<dbReference type="EMBL" id="PFBH01000016">
    <property type="protein sequence ID" value="PIR85075.1"/>
    <property type="molecule type" value="Genomic_DNA"/>
</dbReference>
<feature type="signal peptide" evidence="3">
    <location>
        <begin position="1"/>
        <end position="23"/>
    </location>
</feature>
<feature type="transmembrane region" description="Helical" evidence="2">
    <location>
        <begin position="47"/>
        <end position="66"/>
    </location>
</feature>
<keyword evidence="2" id="KW-0812">Transmembrane</keyword>
<name>A0A2H0UGZ5_9BACT</name>
<accession>A0A2H0UGZ5</accession>
<organism evidence="4 5">
    <name type="scientific">Candidatus Kaiserbacteria bacterium CG10_big_fil_rev_8_21_14_0_10_45_20</name>
    <dbReference type="NCBI Taxonomy" id="1974607"/>
    <lineage>
        <taxon>Bacteria</taxon>
        <taxon>Candidatus Kaiseribacteriota</taxon>
    </lineage>
</organism>
<feature type="transmembrane region" description="Helical" evidence="2">
    <location>
        <begin position="87"/>
        <end position="105"/>
    </location>
</feature>
<feature type="compositionally biased region" description="Polar residues" evidence="1">
    <location>
        <begin position="135"/>
        <end position="158"/>
    </location>
</feature>
<keyword evidence="2" id="KW-0472">Membrane</keyword>
<evidence type="ECO:0000313" key="4">
    <source>
        <dbReference type="EMBL" id="PIR85075.1"/>
    </source>
</evidence>
<dbReference type="InterPro" id="IPR043993">
    <property type="entry name" value="T4SS_pilin"/>
</dbReference>
<dbReference type="Pfam" id="PF18895">
    <property type="entry name" value="T4SS_pilin"/>
    <property type="match status" value="1"/>
</dbReference>
<dbReference type="Proteomes" id="UP000229315">
    <property type="component" value="Unassembled WGS sequence"/>
</dbReference>
<feature type="chain" id="PRO_5013923973" evidence="3">
    <location>
        <begin position="24"/>
        <end position="158"/>
    </location>
</feature>
<keyword evidence="3" id="KW-0732">Signal</keyword>
<reference evidence="5" key="1">
    <citation type="submission" date="2017-09" db="EMBL/GenBank/DDBJ databases">
        <title>Depth-based differentiation of microbial function through sediment-hosted aquifers and enrichment of novel symbionts in the deep terrestrial subsurface.</title>
        <authorList>
            <person name="Probst A.J."/>
            <person name="Ladd B."/>
            <person name="Jarett J.K."/>
            <person name="Geller-Mcgrath D.E."/>
            <person name="Sieber C.M.K."/>
            <person name="Emerson J.B."/>
            <person name="Anantharaman K."/>
            <person name="Thomas B.C."/>
            <person name="Malmstrom R."/>
            <person name="Stieglmeier M."/>
            <person name="Klingl A."/>
            <person name="Woyke T."/>
            <person name="Ryan C.M."/>
            <person name="Banfield J.F."/>
        </authorList>
    </citation>
    <scope>NUCLEOTIDE SEQUENCE [LARGE SCALE GENOMIC DNA]</scope>
</reference>
<evidence type="ECO:0000256" key="2">
    <source>
        <dbReference type="SAM" id="Phobius"/>
    </source>
</evidence>
<keyword evidence="2" id="KW-1133">Transmembrane helix</keyword>
<comment type="caution">
    <text evidence="4">The sequence shown here is derived from an EMBL/GenBank/DDBJ whole genome shotgun (WGS) entry which is preliminary data.</text>
</comment>
<evidence type="ECO:0000256" key="1">
    <source>
        <dbReference type="SAM" id="MobiDB-lite"/>
    </source>
</evidence>
<protein>
    <submittedName>
        <fullName evidence="4">Uncharacterized protein</fullName>
    </submittedName>
</protein>
<proteinExistence type="predicted"/>
<sequence length="158" mass="16924">MKLFFFIGTAIAVVFLFAPQAFADFVGLAPIPNLDTSEGATLSSYLNSLFNFAIAMGAILAVLMLVRSGFTYMTSDALSQKSDARTQIQSAITGLILLLLSWLFLEIINPNLLNLDLFRNLNSGSSAEPTGDPFDTTTNPVQSGTTDPFSNPGFTDGI</sequence>
<dbReference type="AlphaFoldDB" id="A0A2H0UGZ5"/>
<feature type="region of interest" description="Disordered" evidence="1">
    <location>
        <begin position="126"/>
        <end position="158"/>
    </location>
</feature>
<evidence type="ECO:0000256" key="3">
    <source>
        <dbReference type="SAM" id="SignalP"/>
    </source>
</evidence>